<accession>A0A420IQQ2</accession>
<name>A0A420IQQ2_9PEZI</name>
<dbReference type="Proteomes" id="UP000285326">
    <property type="component" value="Unassembled WGS sequence"/>
</dbReference>
<dbReference type="AlphaFoldDB" id="A0A420IQQ2"/>
<protein>
    <submittedName>
        <fullName evidence="1">Uncharacterized protein</fullName>
    </submittedName>
</protein>
<evidence type="ECO:0000313" key="2">
    <source>
        <dbReference type="Proteomes" id="UP000285326"/>
    </source>
</evidence>
<proteinExistence type="predicted"/>
<organism evidence="1 2">
    <name type="scientific">Golovinomyces cichoracearum</name>
    <dbReference type="NCBI Taxonomy" id="62708"/>
    <lineage>
        <taxon>Eukaryota</taxon>
        <taxon>Fungi</taxon>
        <taxon>Dikarya</taxon>
        <taxon>Ascomycota</taxon>
        <taxon>Pezizomycotina</taxon>
        <taxon>Leotiomycetes</taxon>
        <taxon>Erysiphales</taxon>
        <taxon>Erysiphaceae</taxon>
        <taxon>Golovinomyces</taxon>
    </lineage>
</organism>
<comment type="caution">
    <text evidence="1">The sequence shown here is derived from an EMBL/GenBank/DDBJ whole genome shotgun (WGS) entry which is preliminary data.</text>
</comment>
<reference evidence="1 2" key="1">
    <citation type="journal article" date="2018" name="BMC Genomics">
        <title>Comparative genome analyses reveal sequence features reflecting distinct modes of host-adaptation between dicot and monocot powdery mildew.</title>
        <authorList>
            <person name="Wu Y."/>
            <person name="Ma X."/>
            <person name="Pan Z."/>
            <person name="Kale S.D."/>
            <person name="Song Y."/>
            <person name="King H."/>
            <person name="Zhang Q."/>
            <person name="Presley C."/>
            <person name="Deng X."/>
            <person name="Wei C.I."/>
            <person name="Xiao S."/>
        </authorList>
    </citation>
    <scope>NUCLEOTIDE SEQUENCE [LARGE SCALE GENOMIC DNA]</scope>
    <source>
        <strain evidence="1">UMSG1</strain>
    </source>
</reference>
<evidence type="ECO:0000313" key="1">
    <source>
        <dbReference type="EMBL" id="RKF76825.1"/>
    </source>
</evidence>
<gene>
    <name evidence="1" type="ORF">GcM1_224048</name>
</gene>
<dbReference type="EMBL" id="MCBS01022440">
    <property type="protein sequence ID" value="RKF76825.1"/>
    <property type="molecule type" value="Genomic_DNA"/>
</dbReference>
<sequence>MCPSYPNSTWENGPDGIPLYHPTEDCIKWTFFIRLNVSFDVVAYANNRLQIEPTTHPTPTECGR</sequence>